<sequence length="298" mass="32130">MAPLVWFITGCSSGIGEALARAVLAQGDQVVATARAPIERLDSLKQAGATVIELDVTASVEAMKAVTDKAIAAYGHIDVVVPNAGHSEATMLEEVTQVLRPIPDIWQRQFAVTFFGVVNVIQCLLPHFRARRSGVIAYTNSVFGHAMSLGAGPYTVSKHAIAGYAKSLAIEVGGFGIKSILFDIGFIRNRFLEHINPNPVEIEEYKPIMEQAFKGVELMKGNQPGDVDKCAGAMITVVKSASQPLAMVPLGTDATLTIRKYASVLTNSCDEWEQASESVDVDGPKQGLWQSVEQYWPL</sequence>
<reference evidence="5 6" key="1">
    <citation type="submission" date="2013-03" db="EMBL/GenBank/DDBJ databases">
        <title>The Genome Sequence of Phialophora europaea CBS 101466.</title>
        <authorList>
            <consortium name="The Broad Institute Genomics Platform"/>
            <person name="Cuomo C."/>
            <person name="de Hoog S."/>
            <person name="Gorbushina A."/>
            <person name="Walker B."/>
            <person name="Young S.K."/>
            <person name="Zeng Q."/>
            <person name="Gargeya S."/>
            <person name="Fitzgerald M."/>
            <person name="Haas B."/>
            <person name="Abouelleil A."/>
            <person name="Allen A.W."/>
            <person name="Alvarado L."/>
            <person name="Arachchi H.M."/>
            <person name="Berlin A.M."/>
            <person name="Chapman S.B."/>
            <person name="Gainer-Dewar J."/>
            <person name="Goldberg J."/>
            <person name="Griggs A."/>
            <person name="Gujja S."/>
            <person name="Hansen M."/>
            <person name="Howarth C."/>
            <person name="Imamovic A."/>
            <person name="Ireland A."/>
            <person name="Larimer J."/>
            <person name="McCowan C."/>
            <person name="Murphy C."/>
            <person name="Pearson M."/>
            <person name="Poon T.W."/>
            <person name="Priest M."/>
            <person name="Roberts A."/>
            <person name="Saif S."/>
            <person name="Shea T."/>
            <person name="Sisk P."/>
            <person name="Sykes S."/>
            <person name="Wortman J."/>
            <person name="Nusbaum C."/>
            <person name="Birren B."/>
        </authorList>
    </citation>
    <scope>NUCLEOTIDE SEQUENCE [LARGE SCALE GENOMIC DNA]</scope>
    <source>
        <strain evidence="5 6">CBS 101466</strain>
    </source>
</reference>
<evidence type="ECO:0000256" key="2">
    <source>
        <dbReference type="ARBA" id="ARBA00022857"/>
    </source>
</evidence>
<evidence type="ECO:0000256" key="3">
    <source>
        <dbReference type="ARBA" id="ARBA00023002"/>
    </source>
</evidence>
<dbReference type="Proteomes" id="UP000030752">
    <property type="component" value="Unassembled WGS sequence"/>
</dbReference>
<dbReference type="InterPro" id="IPR036291">
    <property type="entry name" value="NAD(P)-bd_dom_sf"/>
</dbReference>
<proteinExistence type="inferred from homology"/>
<dbReference type="AlphaFoldDB" id="W2RKR6"/>
<dbReference type="InterPro" id="IPR002347">
    <property type="entry name" value="SDR_fam"/>
</dbReference>
<dbReference type="PRINTS" id="PR00080">
    <property type="entry name" value="SDRFAMILY"/>
</dbReference>
<dbReference type="Gene3D" id="3.40.50.720">
    <property type="entry name" value="NAD(P)-binding Rossmann-like Domain"/>
    <property type="match status" value="1"/>
</dbReference>
<dbReference type="PANTHER" id="PTHR43976:SF16">
    <property type="entry name" value="SHORT-CHAIN DEHYDROGENASE_REDUCTASE FAMILY PROTEIN"/>
    <property type="match status" value="1"/>
</dbReference>
<evidence type="ECO:0000313" key="5">
    <source>
        <dbReference type="EMBL" id="ETN37087.1"/>
    </source>
</evidence>
<organism evidence="5 6">
    <name type="scientific">Cyphellophora europaea (strain CBS 101466)</name>
    <name type="common">Phialophora europaea</name>
    <dbReference type="NCBI Taxonomy" id="1220924"/>
    <lineage>
        <taxon>Eukaryota</taxon>
        <taxon>Fungi</taxon>
        <taxon>Dikarya</taxon>
        <taxon>Ascomycota</taxon>
        <taxon>Pezizomycotina</taxon>
        <taxon>Eurotiomycetes</taxon>
        <taxon>Chaetothyriomycetidae</taxon>
        <taxon>Chaetothyriales</taxon>
        <taxon>Cyphellophoraceae</taxon>
        <taxon>Cyphellophora</taxon>
    </lineage>
</organism>
<dbReference type="InParanoid" id="W2RKR6"/>
<dbReference type="InterPro" id="IPR051911">
    <property type="entry name" value="SDR_oxidoreductase"/>
</dbReference>
<name>W2RKR6_CYPE1</name>
<dbReference type="CDD" id="cd05374">
    <property type="entry name" value="17beta-HSD-like_SDR_c"/>
    <property type="match status" value="1"/>
</dbReference>
<dbReference type="GeneID" id="19975416"/>
<dbReference type="SUPFAM" id="SSF51735">
    <property type="entry name" value="NAD(P)-binding Rossmann-fold domains"/>
    <property type="match status" value="1"/>
</dbReference>
<keyword evidence="6" id="KW-1185">Reference proteome</keyword>
<dbReference type="eggNOG" id="KOG1205">
    <property type="taxonomic scope" value="Eukaryota"/>
</dbReference>
<evidence type="ECO:0000256" key="4">
    <source>
        <dbReference type="RuleBase" id="RU000363"/>
    </source>
</evidence>
<dbReference type="OrthoDB" id="1274115at2759"/>
<gene>
    <name evidence="5" type="ORF">HMPREF1541_08077</name>
</gene>
<dbReference type="InterPro" id="IPR020904">
    <property type="entry name" value="Sc_DH/Rdtase_CS"/>
</dbReference>
<dbReference type="Pfam" id="PF00106">
    <property type="entry name" value="adh_short"/>
    <property type="match status" value="1"/>
</dbReference>
<evidence type="ECO:0000313" key="6">
    <source>
        <dbReference type="Proteomes" id="UP000030752"/>
    </source>
</evidence>
<dbReference type="HOGENOM" id="CLU_010194_2_9_1"/>
<dbReference type="VEuPathDB" id="FungiDB:HMPREF1541_08077"/>
<evidence type="ECO:0000256" key="1">
    <source>
        <dbReference type="ARBA" id="ARBA00006484"/>
    </source>
</evidence>
<protein>
    <submittedName>
        <fullName evidence="5">Uncharacterized protein</fullName>
    </submittedName>
</protein>
<dbReference type="GO" id="GO:0016491">
    <property type="term" value="F:oxidoreductase activity"/>
    <property type="evidence" value="ECO:0007669"/>
    <property type="project" value="UniProtKB-KW"/>
</dbReference>
<dbReference type="PROSITE" id="PS00061">
    <property type="entry name" value="ADH_SHORT"/>
    <property type="match status" value="1"/>
</dbReference>
<dbReference type="PRINTS" id="PR00081">
    <property type="entry name" value="GDHRDH"/>
</dbReference>
<dbReference type="STRING" id="1220924.W2RKR6"/>
<dbReference type="PANTHER" id="PTHR43976">
    <property type="entry name" value="SHORT CHAIN DEHYDROGENASE"/>
    <property type="match status" value="1"/>
</dbReference>
<comment type="similarity">
    <text evidence="1 4">Belongs to the short-chain dehydrogenases/reductases (SDR) family.</text>
</comment>
<keyword evidence="3" id="KW-0560">Oxidoreductase</keyword>
<keyword evidence="2" id="KW-0521">NADP</keyword>
<dbReference type="EMBL" id="KB822724">
    <property type="protein sequence ID" value="ETN37087.1"/>
    <property type="molecule type" value="Genomic_DNA"/>
</dbReference>
<accession>W2RKR6</accession>
<dbReference type="RefSeq" id="XP_008720619.1">
    <property type="nucleotide sequence ID" value="XM_008722397.1"/>
</dbReference>